<dbReference type="Proteomes" id="UP001301958">
    <property type="component" value="Unassembled WGS sequence"/>
</dbReference>
<dbReference type="PANTHER" id="PTHR10039">
    <property type="entry name" value="AMELOGENIN"/>
    <property type="match status" value="1"/>
</dbReference>
<dbReference type="Gene3D" id="3.40.50.300">
    <property type="entry name" value="P-loop containing nucleotide triphosphate hydrolases"/>
    <property type="match status" value="1"/>
</dbReference>
<keyword evidence="1" id="KW-0677">Repeat</keyword>
<dbReference type="InterPro" id="IPR027417">
    <property type="entry name" value="P-loop_NTPase"/>
</dbReference>
<gene>
    <name evidence="5" type="ORF">QBC38DRAFT_100666</name>
</gene>
<dbReference type="SUPFAM" id="SSF52540">
    <property type="entry name" value="P-loop containing nucleoside triphosphate hydrolases"/>
    <property type="match status" value="1"/>
</dbReference>
<name>A0AAN6YT21_9PEZI</name>
<protein>
    <recommendedName>
        <fullName evidence="7">NACHT domain-containing protein</fullName>
    </recommendedName>
</protein>
<dbReference type="Pfam" id="PF24883">
    <property type="entry name" value="NPHP3_N"/>
    <property type="match status" value="1"/>
</dbReference>
<dbReference type="PANTHER" id="PTHR10039:SF5">
    <property type="entry name" value="NACHT DOMAIN-CONTAINING PROTEIN"/>
    <property type="match status" value="1"/>
</dbReference>
<proteinExistence type="predicted"/>
<dbReference type="InterPro" id="IPR056693">
    <property type="entry name" value="DUF7791"/>
</dbReference>
<comment type="caution">
    <text evidence="5">The sequence shown here is derived from an EMBL/GenBank/DDBJ whole genome shotgun (WGS) entry which is preliminary data.</text>
</comment>
<reference evidence="5" key="1">
    <citation type="journal article" date="2023" name="Mol. Phylogenet. Evol.">
        <title>Genome-scale phylogeny and comparative genomics of the fungal order Sordariales.</title>
        <authorList>
            <person name="Hensen N."/>
            <person name="Bonometti L."/>
            <person name="Westerberg I."/>
            <person name="Brannstrom I.O."/>
            <person name="Guillou S."/>
            <person name="Cros-Aarteil S."/>
            <person name="Calhoun S."/>
            <person name="Haridas S."/>
            <person name="Kuo A."/>
            <person name="Mondo S."/>
            <person name="Pangilinan J."/>
            <person name="Riley R."/>
            <person name="LaButti K."/>
            <person name="Andreopoulos B."/>
            <person name="Lipzen A."/>
            <person name="Chen C."/>
            <person name="Yan M."/>
            <person name="Daum C."/>
            <person name="Ng V."/>
            <person name="Clum A."/>
            <person name="Steindorff A."/>
            <person name="Ohm R.A."/>
            <person name="Martin F."/>
            <person name="Silar P."/>
            <person name="Natvig D.O."/>
            <person name="Lalanne C."/>
            <person name="Gautier V."/>
            <person name="Ament-Velasquez S.L."/>
            <person name="Kruys A."/>
            <person name="Hutchinson M.I."/>
            <person name="Powell A.J."/>
            <person name="Barry K."/>
            <person name="Miller A.N."/>
            <person name="Grigoriev I.V."/>
            <person name="Debuchy R."/>
            <person name="Gladieux P."/>
            <person name="Hiltunen Thoren M."/>
            <person name="Johannesson H."/>
        </authorList>
    </citation>
    <scope>NUCLEOTIDE SEQUENCE</scope>
    <source>
        <strain evidence="5">CBS 990.96</strain>
    </source>
</reference>
<dbReference type="EMBL" id="MU865489">
    <property type="protein sequence ID" value="KAK4222132.1"/>
    <property type="molecule type" value="Genomic_DNA"/>
</dbReference>
<reference evidence="5" key="2">
    <citation type="submission" date="2023-05" db="EMBL/GenBank/DDBJ databases">
        <authorList>
            <consortium name="Lawrence Berkeley National Laboratory"/>
            <person name="Steindorff A."/>
            <person name="Hensen N."/>
            <person name="Bonometti L."/>
            <person name="Westerberg I."/>
            <person name="Brannstrom I.O."/>
            <person name="Guillou S."/>
            <person name="Cros-Aarteil S."/>
            <person name="Calhoun S."/>
            <person name="Haridas S."/>
            <person name="Kuo A."/>
            <person name="Mondo S."/>
            <person name="Pangilinan J."/>
            <person name="Riley R."/>
            <person name="Labutti K."/>
            <person name="Andreopoulos B."/>
            <person name="Lipzen A."/>
            <person name="Chen C."/>
            <person name="Yanf M."/>
            <person name="Daum C."/>
            <person name="Ng V."/>
            <person name="Clum A."/>
            <person name="Ohm R."/>
            <person name="Martin F."/>
            <person name="Silar P."/>
            <person name="Natvig D."/>
            <person name="Lalanne C."/>
            <person name="Gautier V."/>
            <person name="Ament-Velasquez S.L."/>
            <person name="Kruys A."/>
            <person name="Hutchinson M.I."/>
            <person name="Powell A.J."/>
            <person name="Barry K."/>
            <person name="Miller A.N."/>
            <person name="Grigoriev I.V."/>
            <person name="Debuchy R."/>
            <person name="Gladieux P."/>
            <person name="Thoren M.H."/>
            <person name="Johannesson H."/>
        </authorList>
    </citation>
    <scope>NUCLEOTIDE SEQUENCE</scope>
    <source>
        <strain evidence="5">CBS 990.96</strain>
    </source>
</reference>
<feature type="region of interest" description="Disordered" evidence="2">
    <location>
        <begin position="1022"/>
        <end position="1050"/>
    </location>
</feature>
<evidence type="ECO:0000313" key="5">
    <source>
        <dbReference type="EMBL" id="KAK4222132.1"/>
    </source>
</evidence>
<dbReference type="Pfam" id="PF25053">
    <property type="entry name" value="DUF7791"/>
    <property type="match status" value="1"/>
</dbReference>
<dbReference type="AlphaFoldDB" id="A0AAN6YT21"/>
<evidence type="ECO:0000259" key="4">
    <source>
        <dbReference type="Pfam" id="PF25053"/>
    </source>
</evidence>
<evidence type="ECO:0000313" key="6">
    <source>
        <dbReference type="Proteomes" id="UP001301958"/>
    </source>
</evidence>
<feature type="domain" description="Nephrocystin 3-like N-terminal" evidence="3">
    <location>
        <begin position="274"/>
        <end position="459"/>
    </location>
</feature>
<feature type="compositionally biased region" description="Basic and acidic residues" evidence="2">
    <location>
        <begin position="1024"/>
        <end position="1038"/>
    </location>
</feature>
<evidence type="ECO:0000256" key="2">
    <source>
        <dbReference type="SAM" id="MobiDB-lite"/>
    </source>
</evidence>
<evidence type="ECO:0008006" key="7">
    <source>
        <dbReference type="Google" id="ProtNLM"/>
    </source>
</evidence>
<evidence type="ECO:0000256" key="1">
    <source>
        <dbReference type="ARBA" id="ARBA00022737"/>
    </source>
</evidence>
<accession>A0AAN6YT21</accession>
<sequence length="1059" mass="118735">MDPISALGVAAAAVGFFDCAVGLVKIYQSVRDRATSATLSKIETAASDLAASRAPFLLRTKTTQGADVTEHERAVDELLEQCDAIASGLLDTIQSLKGNSMSRWKALKQAIRTKWVADELEEMHDQLTELRGQLAIRLLGVLNDKLDYSSKQQAKGFDNIVDVLAIHHQALANQLELQASEAAFASREIIEAILTLNDGSTTSVTLKGPAKNASLAKFGSDNTLSINTHRAQGNVSGGLEIGKRGEITSRVLDCLHFRQIRDRVESIPKAHAETFQWIFDHPKENLRWDSFPDWLQRGEGCYWINGKAGSGKSTLMKFVWGHPDGLTHLAKWAADGPLLTASFFFWYLGSPLQKSETGLLRSLLHDILAQQPGLIPTIMPELCQEIAKSQGAYLAEPSLPELTRWFQILASDLPQHQQARFCFFIDGLDEFAGDHFDLKNLFIKTASESKTVKFVLSSRPLTTFTEAFKSFPNLRLQDLTQKDIYKYANSTLSDRLLPTFGDDWKAFLNEIVAKSSGVFIWVSLVAKSLLSGIRDGDTVSELRVRLDELPSDLKELYQHMLDRIPPNYSQQAGEIFQIVVTNILGPNGNGLMDRLTLMELGLALRKTPFPMGKPIKQFSRQEKLRMAKETAARVQARCLGIFEVHDLESWKLKGLHAAPVDFIHRTALEFLSREGILNKLGSPAGFDPHVSLFQSCLWMARSIPVDKRPSSSQEQETWRYLGDAFIIATQAEIRGAPIRVEWIQELDRLYTERWEKSVNYWPSPEISEAIPRPSTWTLRLFRHRESTTIFCPITRLISIGTLFKSRALRELLLSHCNLDGSVSTSSNPTSFKPGMLLLATVYSLSTFCQDALEHYSPPTGHWSHLTVPTLCLKYLIRRWHRDCWEDFHVLGTEADDKLPADICATLFRAGAQPNVLLSDGLRTPWILCAASVVDQYRRFLSDPRGHSTPGYRLCELLIQVFLENGATQNAILASLGLINGKAWPLARHLKHLITQYPYPRSSAQAQTLDSIRRIQEMLKNLPKVAKETPKETPSETKPAKQRTPGKRSLSTRLRLLCCT</sequence>
<feature type="domain" description="DUF7791" evidence="4">
    <location>
        <begin position="563"/>
        <end position="707"/>
    </location>
</feature>
<organism evidence="5 6">
    <name type="scientific">Podospora fimiseda</name>
    <dbReference type="NCBI Taxonomy" id="252190"/>
    <lineage>
        <taxon>Eukaryota</taxon>
        <taxon>Fungi</taxon>
        <taxon>Dikarya</taxon>
        <taxon>Ascomycota</taxon>
        <taxon>Pezizomycotina</taxon>
        <taxon>Sordariomycetes</taxon>
        <taxon>Sordariomycetidae</taxon>
        <taxon>Sordariales</taxon>
        <taxon>Podosporaceae</taxon>
        <taxon>Podospora</taxon>
    </lineage>
</organism>
<evidence type="ECO:0000259" key="3">
    <source>
        <dbReference type="Pfam" id="PF24883"/>
    </source>
</evidence>
<dbReference type="InterPro" id="IPR056884">
    <property type="entry name" value="NPHP3-like_N"/>
</dbReference>
<keyword evidence="6" id="KW-1185">Reference proteome</keyword>